<name>A0ABS9HE64_9ACTN</name>
<reference evidence="1 2" key="1">
    <citation type="submission" date="2022-01" db="EMBL/GenBank/DDBJ databases">
        <title>Nocardioides sp. nov., an actinomycete isolated from mining soil.</title>
        <authorList>
            <person name="Liu L."/>
        </authorList>
    </citation>
    <scope>NUCLEOTIDE SEQUENCE [LARGE SCALE GENOMIC DNA]</scope>
    <source>
        <strain evidence="1 2">KLBMP 9356</strain>
    </source>
</reference>
<protein>
    <submittedName>
        <fullName evidence="1">Uncharacterized protein</fullName>
    </submittedName>
</protein>
<dbReference type="RefSeq" id="WP_236402662.1">
    <property type="nucleotide sequence ID" value="NZ_JAKJHZ010000007.1"/>
</dbReference>
<dbReference type="InterPro" id="IPR054202">
    <property type="entry name" value="DUF6907"/>
</dbReference>
<gene>
    <name evidence="1" type="ORF">L2K70_13450</name>
</gene>
<comment type="caution">
    <text evidence="1">The sequence shown here is derived from an EMBL/GenBank/DDBJ whole genome shotgun (WGS) entry which is preliminary data.</text>
</comment>
<dbReference type="Proteomes" id="UP001201161">
    <property type="component" value="Unassembled WGS sequence"/>
</dbReference>
<proteinExistence type="predicted"/>
<dbReference type="EMBL" id="JAKJHZ010000007">
    <property type="protein sequence ID" value="MCF6378612.1"/>
    <property type="molecule type" value="Genomic_DNA"/>
</dbReference>
<evidence type="ECO:0000313" key="2">
    <source>
        <dbReference type="Proteomes" id="UP001201161"/>
    </source>
</evidence>
<evidence type="ECO:0000313" key="1">
    <source>
        <dbReference type="EMBL" id="MCF6378612.1"/>
    </source>
</evidence>
<keyword evidence="2" id="KW-1185">Reference proteome</keyword>
<organism evidence="1 2">
    <name type="scientific">Nocardioides potassii</name>
    <dbReference type="NCBI Taxonomy" id="2911371"/>
    <lineage>
        <taxon>Bacteria</taxon>
        <taxon>Bacillati</taxon>
        <taxon>Actinomycetota</taxon>
        <taxon>Actinomycetes</taxon>
        <taxon>Propionibacteriales</taxon>
        <taxon>Nocardioidaceae</taxon>
        <taxon>Nocardioides</taxon>
    </lineage>
</organism>
<dbReference type="Pfam" id="PF21848">
    <property type="entry name" value="DUF6907"/>
    <property type="match status" value="1"/>
</dbReference>
<sequence length="120" mass="13048">MTLIAPTGDTPPSTGLPPVTCASWCIDGTGHTDAPFPEDQVCRGTTVDVELTRRPLVEVAEDQWARETVHLYLRRNPGSHTPTVEVYRGELGESVTFTLDEAEALGMALVRSVLEARSAR</sequence>
<accession>A0ABS9HE64</accession>